<dbReference type="InterPro" id="IPR050061">
    <property type="entry name" value="MurCDEF_pg_biosynth"/>
</dbReference>
<dbReference type="PANTHER" id="PTHR43445:SF3">
    <property type="entry name" value="UDP-N-ACETYLMURAMATE--L-ALANINE LIGASE"/>
    <property type="match status" value="1"/>
</dbReference>
<dbReference type="UniPathway" id="UPA00219"/>
<gene>
    <name evidence="18" type="primary">murC</name>
    <name evidence="18" type="ORF">COU89_02360</name>
</gene>
<keyword evidence="6" id="KW-0132">Cell division</keyword>
<dbReference type="InterPro" id="IPR004101">
    <property type="entry name" value="Mur_ligase_C"/>
</dbReference>
<evidence type="ECO:0000259" key="17">
    <source>
        <dbReference type="Pfam" id="PF08245"/>
    </source>
</evidence>
<evidence type="ECO:0000256" key="1">
    <source>
        <dbReference type="ARBA" id="ARBA00004496"/>
    </source>
</evidence>
<dbReference type="AlphaFoldDB" id="A0A2M8KUT4"/>
<dbReference type="GO" id="GO:0005737">
    <property type="term" value="C:cytoplasm"/>
    <property type="evidence" value="ECO:0007669"/>
    <property type="project" value="UniProtKB-SubCell"/>
</dbReference>
<dbReference type="GO" id="GO:0008360">
    <property type="term" value="P:regulation of cell shape"/>
    <property type="evidence" value="ECO:0007669"/>
    <property type="project" value="UniProtKB-KW"/>
</dbReference>
<dbReference type="NCBIfam" id="TIGR01082">
    <property type="entry name" value="murC"/>
    <property type="match status" value="1"/>
</dbReference>
<dbReference type="EC" id="6.3.2.8" evidence="3 14"/>
<evidence type="ECO:0000256" key="2">
    <source>
        <dbReference type="ARBA" id="ARBA00004752"/>
    </source>
</evidence>
<keyword evidence="10" id="KW-0573">Peptidoglycan synthesis</keyword>
<accession>A0A2M8KUT4</accession>
<dbReference type="PANTHER" id="PTHR43445">
    <property type="entry name" value="UDP-N-ACETYLMURAMATE--L-ALANINE LIGASE-RELATED"/>
    <property type="match status" value="1"/>
</dbReference>
<evidence type="ECO:0000259" key="15">
    <source>
        <dbReference type="Pfam" id="PF01225"/>
    </source>
</evidence>
<evidence type="ECO:0000259" key="16">
    <source>
        <dbReference type="Pfam" id="PF02875"/>
    </source>
</evidence>
<dbReference type="GO" id="GO:0071555">
    <property type="term" value="P:cell wall organization"/>
    <property type="evidence" value="ECO:0007669"/>
    <property type="project" value="UniProtKB-KW"/>
</dbReference>
<keyword evidence="8" id="KW-0067">ATP-binding</keyword>
<evidence type="ECO:0000256" key="14">
    <source>
        <dbReference type="NCBIfam" id="TIGR01082"/>
    </source>
</evidence>
<dbReference type="Gene3D" id="3.90.190.20">
    <property type="entry name" value="Mur ligase, C-terminal domain"/>
    <property type="match status" value="1"/>
</dbReference>
<dbReference type="EMBL" id="PFEE01000051">
    <property type="protein sequence ID" value="PJE63623.1"/>
    <property type="molecule type" value="Genomic_DNA"/>
</dbReference>
<dbReference type="GO" id="GO:0005524">
    <property type="term" value="F:ATP binding"/>
    <property type="evidence" value="ECO:0007669"/>
    <property type="project" value="UniProtKB-KW"/>
</dbReference>
<comment type="catalytic activity">
    <reaction evidence="13">
        <text>UDP-N-acetyl-alpha-D-muramate + L-alanine + ATP = UDP-N-acetyl-alpha-D-muramoyl-L-alanine + ADP + phosphate + H(+)</text>
        <dbReference type="Rhea" id="RHEA:23372"/>
        <dbReference type="ChEBI" id="CHEBI:15378"/>
        <dbReference type="ChEBI" id="CHEBI:30616"/>
        <dbReference type="ChEBI" id="CHEBI:43474"/>
        <dbReference type="ChEBI" id="CHEBI:57972"/>
        <dbReference type="ChEBI" id="CHEBI:70757"/>
        <dbReference type="ChEBI" id="CHEBI:83898"/>
        <dbReference type="ChEBI" id="CHEBI:456216"/>
        <dbReference type="EC" id="6.3.2.8"/>
    </reaction>
</comment>
<dbReference type="Pfam" id="PF02875">
    <property type="entry name" value="Mur_ligase_C"/>
    <property type="match status" value="1"/>
</dbReference>
<evidence type="ECO:0000256" key="11">
    <source>
        <dbReference type="ARBA" id="ARBA00023306"/>
    </source>
</evidence>
<dbReference type="Pfam" id="PF01225">
    <property type="entry name" value="Mur_ligase"/>
    <property type="match status" value="1"/>
</dbReference>
<dbReference type="SUPFAM" id="SSF53244">
    <property type="entry name" value="MurD-like peptide ligases, peptide-binding domain"/>
    <property type="match status" value="1"/>
</dbReference>
<dbReference type="InterPro" id="IPR036615">
    <property type="entry name" value="Mur_ligase_C_dom_sf"/>
</dbReference>
<keyword evidence="12" id="KW-0961">Cell wall biogenesis/degradation</keyword>
<evidence type="ECO:0000256" key="9">
    <source>
        <dbReference type="ARBA" id="ARBA00022960"/>
    </source>
</evidence>
<keyword evidence="11" id="KW-0131">Cell cycle</keyword>
<dbReference type="GO" id="GO:0051301">
    <property type="term" value="P:cell division"/>
    <property type="evidence" value="ECO:0007669"/>
    <property type="project" value="UniProtKB-KW"/>
</dbReference>
<protein>
    <recommendedName>
        <fullName evidence="3 14">UDP-N-acetylmuramate--L-alanine ligase</fullName>
        <ecNumber evidence="3 14">6.3.2.8</ecNumber>
    </recommendedName>
</protein>
<reference evidence="19" key="1">
    <citation type="submission" date="2017-09" db="EMBL/GenBank/DDBJ databases">
        <title>Depth-based differentiation of microbial function through sediment-hosted aquifers and enrichment of novel symbionts in the deep terrestrial subsurface.</title>
        <authorList>
            <person name="Probst A.J."/>
            <person name="Ladd B."/>
            <person name="Jarett J.K."/>
            <person name="Geller-Mcgrath D.E."/>
            <person name="Sieber C.M.K."/>
            <person name="Emerson J.B."/>
            <person name="Anantharaman K."/>
            <person name="Thomas B.C."/>
            <person name="Malmstrom R."/>
            <person name="Stieglmeier M."/>
            <person name="Klingl A."/>
            <person name="Woyke T."/>
            <person name="Ryan C.M."/>
            <person name="Banfield J.F."/>
        </authorList>
    </citation>
    <scope>NUCLEOTIDE SEQUENCE [LARGE SCALE GENOMIC DNA]</scope>
</reference>
<dbReference type="SUPFAM" id="SSF53623">
    <property type="entry name" value="MurD-like peptide ligases, catalytic domain"/>
    <property type="match status" value="1"/>
</dbReference>
<feature type="domain" description="Mur ligase C-terminal" evidence="16">
    <location>
        <begin position="328"/>
        <end position="462"/>
    </location>
</feature>
<name>A0A2M8KUT4_9BACT</name>
<dbReference type="InterPro" id="IPR000713">
    <property type="entry name" value="Mur_ligase_N"/>
</dbReference>
<dbReference type="InterPro" id="IPR005758">
    <property type="entry name" value="UDP-N-AcMur_Ala_ligase_MurC"/>
</dbReference>
<comment type="pathway">
    <text evidence="2">Cell wall biogenesis; peptidoglycan biosynthesis.</text>
</comment>
<dbReference type="GO" id="GO:0008763">
    <property type="term" value="F:UDP-N-acetylmuramate-L-alanine ligase activity"/>
    <property type="evidence" value="ECO:0007669"/>
    <property type="project" value="UniProtKB-UniRule"/>
</dbReference>
<sequence>MPVTIVQKHFHLVGIEGVGMAALALILTDKHLTVSGSDTGEGFETRELLQARSITIFDGFSTDHVHGADVVVYTGAHDGEKNIEVVQARNQNIEVKPLAVVLGELSREKLTIAICGCHGKTTTTALAASIAQHQHEDPSWYVGATTFNQRLPGGAWNNAGNRVYMEADEYVIDIAAGNRKAKFLELTPHGVIATRYDYDHIDAYQDEALLQEAYAAFFARIPKDGFLVINGDDETLLRLSQDAACTVITVGFNQTNEVVITPLPMQGELQQFSLSHKGEAMGNKPFTLSLSGLHNVLNTALVLVARRQDQLPIDGLNERLSSFTGAHRRLEKIAQLDGVHVYDDYAHHPTEITATIAAARQRHPQARIAVLFQPHTYSRTSHFKSEFIDALVHADEVGLLPIFASKRERSSAHTITSEELVQEAQKNGHAVHSVSDGEAGMLSWLDHWYKPSNPWVIITMGAGNVYEYGRYIITYLQNVTDAQS</sequence>
<evidence type="ECO:0000313" key="18">
    <source>
        <dbReference type="EMBL" id="PJE63623.1"/>
    </source>
</evidence>
<dbReference type="Gene3D" id="3.40.50.720">
    <property type="entry name" value="NAD(P)-binding Rossmann-like Domain"/>
    <property type="match status" value="1"/>
</dbReference>
<evidence type="ECO:0000256" key="4">
    <source>
        <dbReference type="ARBA" id="ARBA00022490"/>
    </source>
</evidence>
<comment type="caution">
    <text evidence="18">The sequence shown here is derived from an EMBL/GenBank/DDBJ whole genome shotgun (WGS) entry which is preliminary data.</text>
</comment>
<keyword evidence="5 18" id="KW-0436">Ligase</keyword>
<feature type="domain" description="Mur ligase central" evidence="17">
    <location>
        <begin position="114"/>
        <end position="305"/>
    </location>
</feature>
<keyword evidence="4" id="KW-0963">Cytoplasm</keyword>
<dbReference type="SUPFAM" id="SSF51984">
    <property type="entry name" value="MurCD N-terminal domain"/>
    <property type="match status" value="1"/>
</dbReference>
<evidence type="ECO:0000256" key="13">
    <source>
        <dbReference type="ARBA" id="ARBA00047833"/>
    </source>
</evidence>
<evidence type="ECO:0000256" key="7">
    <source>
        <dbReference type="ARBA" id="ARBA00022741"/>
    </source>
</evidence>
<dbReference type="Gene3D" id="3.40.1190.10">
    <property type="entry name" value="Mur-like, catalytic domain"/>
    <property type="match status" value="1"/>
</dbReference>
<organism evidence="18 19">
    <name type="scientific">Candidatus Roizmanbacteria bacterium CG10_big_fil_rev_8_21_14_0_10_45_7</name>
    <dbReference type="NCBI Taxonomy" id="1974854"/>
    <lineage>
        <taxon>Bacteria</taxon>
        <taxon>Candidatus Roizmaniibacteriota</taxon>
    </lineage>
</organism>
<proteinExistence type="predicted"/>
<evidence type="ECO:0000256" key="3">
    <source>
        <dbReference type="ARBA" id="ARBA00012211"/>
    </source>
</evidence>
<keyword evidence="7" id="KW-0547">Nucleotide-binding</keyword>
<evidence type="ECO:0000256" key="5">
    <source>
        <dbReference type="ARBA" id="ARBA00022598"/>
    </source>
</evidence>
<dbReference type="GO" id="GO:0009252">
    <property type="term" value="P:peptidoglycan biosynthetic process"/>
    <property type="evidence" value="ECO:0007669"/>
    <property type="project" value="UniProtKB-UniRule"/>
</dbReference>
<feature type="domain" description="Mur ligase N-terminal catalytic" evidence="15">
    <location>
        <begin position="9"/>
        <end position="108"/>
    </location>
</feature>
<dbReference type="Proteomes" id="UP000231569">
    <property type="component" value="Unassembled WGS sequence"/>
</dbReference>
<comment type="subcellular location">
    <subcellularLocation>
        <location evidence="1">Cytoplasm</location>
    </subcellularLocation>
</comment>
<evidence type="ECO:0000256" key="6">
    <source>
        <dbReference type="ARBA" id="ARBA00022618"/>
    </source>
</evidence>
<dbReference type="Pfam" id="PF08245">
    <property type="entry name" value="Mur_ligase_M"/>
    <property type="match status" value="1"/>
</dbReference>
<dbReference type="InterPro" id="IPR013221">
    <property type="entry name" value="Mur_ligase_cen"/>
</dbReference>
<evidence type="ECO:0000256" key="12">
    <source>
        <dbReference type="ARBA" id="ARBA00023316"/>
    </source>
</evidence>
<keyword evidence="9" id="KW-0133">Cell shape</keyword>
<evidence type="ECO:0000256" key="8">
    <source>
        <dbReference type="ARBA" id="ARBA00022840"/>
    </source>
</evidence>
<dbReference type="InterPro" id="IPR036565">
    <property type="entry name" value="Mur-like_cat_sf"/>
</dbReference>
<evidence type="ECO:0000256" key="10">
    <source>
        <dbReference type="ARBA" id="ARBA00022984"/>
    </source>
</evidence>
<evidence type="ECO:0000313" key="19">
    <source>
        <dbReference type="Proteomes" id="UP000231569"/>
    </source>
</evidence>